<organism evidence="11 12">
    <name type="scientific">Paracoccus solventivorans</name>
    <dbReference type="NCBI Taxonomy" id="53463"/>
    <lineage>
        <taxon>Bacteria</taxon>
        <taxon>Pseudomonadati</taxon>
        <taxon>Pseudomonadota</taxon>
        <taxon>Alphaproteobacteria</taxon>
        <taxon>Rhodobacterales</taxon>
        <taxon>Paracoccaceae</taxon>
        <taxon>Paracoccus</taxon>
    </lineage>
</organism>
<dbReference type="Gene3D" id="3.10.520.10">
    <property type="entry name" value="ApbE-like domains"/>
    <property type="match status" value="1"/>
</dbReference>
<evidence type="ECO:0000256" key="8">
    <source>
        <dbReference type="ARBA" id="ARBA00022842"/>
    </source>
</evidence>
<dbReference type="SUPFAM" id="SSF143631">
    <property type="entry name" value="ApbE-like"/>
    <property type="match status" value="1"/>
</dbReference>
<comment type="caution">
    <text evidence="11">The sequence shown here is derived from an EMBL/GenBank/DDBJ whole genome shotgun (WGS) entry which is preliminary data.</text>
</comment>
<dbReference type="EC" id="2.7.1.180" evidence="2"/>
<sequence>MPKTCSDPCRHALNGPTMGTRWSALFFAPPGFDPAPVAAALQRAVDEIDAQMSLWRADSDLLRLNAAPPGDWVALPAQLMAVLALALRIGRASGGAFDIGVGDAVAAWGFGPA</sequence>
<evidence type="ECO:0000256" key="4">
    <source>
        <dbReference type="ARBA" id="ARBA00022630"/>
    </source>
</evidence>
<protein>
    <recommendedName>
        <fullName evidence="3">FAD:protein FMN transferase</fullName>
        <ecNumber evidence="2">2.7.1.180</ecNumber>
    </recommendedName>
    <alternativeName>
        <fullName evidence="9">Flavin transferase</fullName>
    </alternativeName>
</protein>
<dbReference type="Proteomes" id="UP000580830">
    <property type="component" value="Unassembled WGS sequence"/>
</dbReference>
<keyword evidence="4" id="KW-0285">Flavoprotein</keyword>
<feature type="non-terminal residue" evidence="11">
    <location>
        <position position="113"/>
    </location>
</feature>
<dbReference type="PANTHER" id="PTHR30040:SF2">
    <property type="entry name" value="FAD:PROTEIN FMN TRANSFERASE"/>
    <property type="match status" value="1"/>
</dbReference>
<evidence type="ECO:0000256" key="7">
    <source>
        <dbReference type="ARBA" id="ARBA00022827"/>
    </source>
</evidence>
<accession>A0A832QYW1</accession>
<comment type="cofactor">
    <cofactor evidence="1">
        <name>Mg(2+)</name>
        <dbReference type="ChEBI" id="CHEBI:18420"/>
    </cofactor>
</comment>
<reference evidence="11 12" key="1">
    <citation type="journal article" date="2020" name="Biotechnol. Biofuels">
        <title>New insights from the biogas microbiome by comprehensive genome-resolved metagenomics of nearly 1600 species originating from multiple anaerobic digesters.</title>
        <authorList>
            <person name="Campanaro S."/>
            <person name="Treu L."/>
            <person name="Rodriguez-R L.M."/>
            <person name="Kovalovszki A."/>
            <person name="Ziels R.M."/>
            <person name="Maus I."/>
            <person name="Zhu X."/>
            <person name="Kougias P.G."/>
            <person name="Basile A."/>
            <person name="Luo G."/>
            <person name="Schluter A."/>
            <person name="Konstantinidis K.T."/>
            <person name="Angelidaki I."/>
        </authorList>
    </citation>
    <scope>NUCLEOTIDE SEQUENCE [LARGE SCALE GENOMIC DNA]</scope>
    <source>
        <strain evidence="11">AS04akNAM_125</strain>
    </source>
</reference>
<keyword evidence="8" id="KW-0460">Magnesium</keyword>
<dbReference type="PANTHER" id="PTHR30040">
    <property type="entry name" value="THIAMINE BIOSYNTHESIS LIPOPROTEIN APBE"/>
    <property type="match status" value="1"/>
</dbReference>
<dbReference type="AlphaFoldDB" id="A0A832QYW1"/>
<dbReference type="Pfam" id="PF02424">
    <property type="entry name" value="ApbE"/>
    <property type="match status" value="1"/>
</dbReference>
<evidence type="ECO:0000256" key="6">
    <source>
        <dbReference type="ARBA" id="ARBA00022723"/>
    </source>
</evidence>
<dbReference type="GO" id="GO:0046872">
    <property type="term" value="F:metal ion binding"/>
    <property type="evidence" value="ECO:0007669"/>
    <property type="project" value="UniProtKB-KW"/>
</dbReference>
<dbReference type="RefSeq" id="WP_303731499.1">
    <property type="nucleotide sequence ID" value="NZ_DULP01000252.1"/>
</dbReference>
<keyword evidence="5 11" id="KW-0808">Transferase</keyword>
<gene>
    <name evidence="11" type="ORF">GXX24_15800</name>
</gene>
<evidence type="ECO:0000313" key="11">
    <source>
        <dbReference type="EMBL" id="HHW35580.1"/>
    </source>
</evidence>
<evidence type="ECO:0000256" key="3">
    <source>
        <dbReference type="ARBA" id="ARBA00016337"/>
    </source>
</evidence>
<name>A0A832QYW1_9RHOB</name>
<evidence type="ECO:0000256" key="5">
    <source>
        <dbReference type="ARBA" id="ARBA00022679"/>
    </source>
</evidence>
<evidence type="ECO:0000256" key="10">
    <source>
        <dbReference type="ARBA" id="ARBA00048540"/>
    </source>
</evidence>
<evidence type="ECO:0000256" key="2">
    <source>
        <dbReference type="ARBA" id="ARBA00011955"/>
    </source>
</evidence>
<dbReference type="GO" id="GO:0016740">
    <property type="term" value="F:transferase activity"/>
    <property type="evidence" value="ECO:0007669"/>
    <property type="project" value="UniProtKB-KW"/>
</dbReference>
<proteinExistence type="predicted"/>
<comment type="catalytic activity">
    <reaction evidence="10">
        <text>L-threonyl-[protein] + FAD = FMN-L-threonyl-[protein] + AMP + H(+)</text>
        <dbReference type="Rhea" id="RHEA:36847"/>
        <dbReference type="Rhea" id="RHEA-COMP:11060"/>
        <dbReference type="Rhea" id="RHEA-COMP:11061"/>
        <dbReference type="ChEBI" id="CHEBI:15378"/>
        <dbReference type="ChEBI" id="CHEBI:30013"/>
        <dbReference type="ChEBI" id="CHEBI:57692"/>
        <dbReference type="ChEBI" id="CHEBI:74257"/>
        <dbReference type="ChEBI" id="CHEBI:456215"/>
        <dbReference type="EC" id="2.7.1.180"/>
    </reaction>
</comment>
<keyword evidence="7" id="KW-0274">FAD</keyword>
<evidence type="ECO:0000313" key="12">
    <source>
        <dbReference type="Proteomes" id="UP000580830"/>
    </source>
</evidence>
<dbReference type="InterPro" id="IPR003374">
    <property type="entry name" value="ApbE-like_sf"/>
</dbReference>
<keyword evidence="6" id="KW-0479">Metal-binding</keyword>
<evidence type="ECO:0000256" key="9">
    <source>
        <dbReference type="ARBA" id="ARBA00031306"/>
    </source>
</evidence>
<evidence type="ECO:0000256" key="1">
    <source>
        <dbReference type="ARBA" id="ARBA00001946"/>
    </source>
</evidence>
<dbReference type="InterPro" id="IPR024932">
    <property type="entry name" value="ApbE"/>
</dbReference>
<dbReference type="EMBL" id="DULP01000252">
    <property type="protein sequence ID" value="HHW35580.1"/>
    <property type="molecule type" value="Genomic_DNA"/>
</dbReference>